<dbReference type="InterPro" id="IPR001005">
    <property type="entry name" value="SANT/Myb"/>
</dbReference>
<dbReference type="EnsemblPlants" id="HORVU.MOREX.r3.6HG0622320.1">
    <property type="protein sequence ID" value="HORVU.MOREX.r3.6HG0622320.1.CDS1"/>
    <property type="gene ID" value="HORVU.MOREX.r3.6HG0622320"/>
</dbReference>
<evidence type="ECO:0000259" key="3">
    <source>
        <dbReference type="PROSITE" id="PS51294"/>
    </source>
</evidence>
<dbReference type="AlphaFoldDB" id="A0A8I6Z469"/>
<reference evidence="4" key="3">
    <citation type="submission" date="2022-01" db="UniProtKB">
        <authorList>
            <consortium name="EnsemblPlants"/>
        </authorList>
    </citation>
    <scope>IDENTIFICATION</scope>
    <source>
        <strain evidence="4">subsp. vulgare</strain>
    </source>
</reference>
<dbReference type="Gene3D" id="1.10.10.60">
    <property type="entry name" value="Homeodomain-like"/>
    <property type="match status" value="1"/>
</dbReference>
<dbReference type="SUPFAM" id="SSF46689">
    <property type="entry name" value="Homeodomain-like"/>
    <property type="match status" value="1"/>
</dbReference>
<reference evidence="5" key="1">
    <citation type="journal article" date="2012" name="Nature">
        <title>A physical, genetic and functional sequence assembly of the barley genome.</title>
        <authorList>
            <consortium name="The International Barley Genome Sequencing Consortium"/>
            <person name="Mayer K.F."/>
            <person name="Waugh R."/>
            <person name="Brown J.W."/>
            <person name="Schulman A."/>
            <person name="Langridge P."/>
            <person name="Platzer M."/>
            <person name="Fincher G.B."/>
            <person name="Muehlbauer G.J."/>
            <person name="Sato K."/>
            <person name="Close T.J."/>
            <person name="Wise R.P."/>
            <person name="Stein N."/>
        </authorList>
    </citation>
    <scope>NUCLEOTIDE SEQUENCE [LARGE SCALE GENOMIC DNA]</scope>
    <source>
        <strain evidence="5">cv. Morex</strain>
    </source>
</reference>
<keyword evidence="5" id="KW-1185">Reference proteome</keyword>
<evidence type="ECO:0000259" key="2">
    <source>
        <dbReference type="PROSITE" id="PS50090"/>
    </source>
</evidence>
<dbReference type="Pfam" id="PF00249">
    <property type="entry name" value="Myb_DNA-binding"/>
    <property type="match status" value="1"/>
</dbReference>
<feature type="domain" description="HTH myb-type" evidence="3">
    <location>
        <begin position="58"/>
        <end position="105"/>
    </location>
</feature>
<dbReference type="InterPro" id="IPR009057">
    <property type="entry name" value="Homeodomain-like_sf"/>
</dbReference>
<dbReference type="Proteomes" id="UP000011116">
    <property type="component" value="Chromosome 6H"/>
</dbReference>
<evidence type="ECO:0000256" key="1">
    <source>
        <dbReference type="ARBA" id="ARBA00023125"/>
    </source>
</evidence>
<dbReference type="InterPro" id="IPR017930">
    <property type="entry name" value="Myb_dom"/>
</dbReference>
<evidence type="ECO:0000313" key="5">
    <source>
        <dbReference type="Proteomes" id="UP000011116"/>
    </source>
</evidence>
<dbReference type="Gramene" id="HORVU.MOREX.r3.6HG0622320.1">
    <property type="protein sequence ID" value="HORVU.MOREX.r3.6HG0622320.1.CDS1"/>
    <property type="gene ID" value="HORVU.MOREX.r3.6HG0622320"/>
</dbReference>
<accession>A0A8I6Z469</accession>
<reference evidence="4" key="2">
    <citation type="submission" date="2020-10" db="EMBL/GenBank/DDBJ databases">
        <authorList>
            <person name="Scholz U."/>
            <person name="Mascher M."/>
            <person name="Fiebig A."/>
        </authorList>
    </citation>
    <scope>NUCLEOTIDE SEQUENCE [LARGE SCALE GENOMIC DNA]</scope>
    <source>
        <strain evidence="4">cv. Morex</strain>
    </source>
</reference>
<dbReference type="SMR" id="A0A8I6Z469"/>
<sequence>MSSVRLIRLPRGCTAAAEDAYLERLARENDGFGNSSMSRFGRSMPAVRPRLMLPQHEWTAEEDARLERLGRENGFRHWLRVARRMPGRSRRLCRARWRHLTAEREACYLRAALAALSHRDEAELLSRDWMRRWSRFVKKAVRSSPEKAEEYWKEFMKNAATGFAEEGRCRTAPLPDVAESEPEPEPASTAPMQQHSLADVLALGLSSCSLAPVDPRDGSLAVGFARMTI</sequence>
<keyword evidence="1" id="KW-0238">DNA-binding</keyword>
<dbReference type="Gramene" id="HORVU.MOREX.r2.6HG0516290.1">
    <property type="protein sequence ID" value="HORVU.MOREX.r2.6HG0516290.1.CDS.1"/>
    <property type="gene ID" value="HORVU.MOREX.r2.6HG0516290"/>
</dbReference>
<name>A0A8I6Z469_HORVV</name>
<dbReference type="GO" id="GO:0003677">
    <property type="term" value="F:DNA binding"/>
    <property type="evidence" value="ECO:0007669"/>
    <property type="project" value="UniProtKB-KW"/>
</dbReference>
<evidence type="ECO:0008006" key="6">
    <source>
        <dbReference type="Google" id="ProtNLM"/>
    </source>
</evidence>
<proteinExistence type="predicted"/>
<dbReference type="PROSITE" id="PS50090">
    <property type="entry name" value="MYB_LIKE"/>
    <property type="match status" value="1"/>
</dbReference>
<dbReference type="SMART" id="SM00717">
    <property type="entry name" value="SANT"/>
    <property type="match status" value="1"/>
</dbReference>
<feature type="domain" description="Myb-like" evidence="2">
    <location>
        <begin position="58"/>
        <end position="101"/>
    </location>
</feature>
<organism evidence="4 5">
    <name type="scientific">Hordeum vulgare subsp. vulgare</name>
    <name type="common">Domesticated barley</name>
    <dbReference type="NCBI Taxonomy" id="112509"/>
    <lineage>
        <taxon>Eukaryota</taxon>
        <taxon>Viridiplantae</taxon>
        <taxon>Streptophyta</taxon>
        <taxon>Embryophyta</taxon>
        <taxon>Tracheophyta</taxon>
        <taxon>Spermatophyta</taxon>
        <taxon>Magnoliopsida</taxon>
        <taxon>Liliopsida</taxon>
        <taxon>Poales</taxon>
        <taxon>Poaceae</taxon>
        <taxon>BOP clade</taxon>
        <taxon>Pooideae</taxon>
        <taxon>Triticodae</taxon>
        <taxon>Triticeae</taxon>
        <taxon>Hordeinae</taxon>
        <taxon>Hordeum</taxon>
    </lineage>
</organism>
<evidence type="ECO:0000313" key="4">
    <source>
        <dbReference type="EnsemblPlants" id="HORVU.MOREX.r3.6HG0622320.1.CDS1"/>
    </source>
</evidence>
<dbReference type="PROSITE" id="PS51294">
    <property type="entry name" value="HTH_MYB"/>
    <property type="match status" value="1"/>
</dbReference>
<protein>
    <recommendedName>
        <fullName evidence="6">Myb-like domain-containing protein</fullName>
    </recommendedName>
</protein>
<dbReference type="CDD" id="cd00167">
    <property type="entry name" value="SANT"/>
    <property type="match status" value="1"/>
</dbReference>